<protein>
    <submittedName>
        <fullName evidence="1">Uncharacterized protein</fullName>
    </submittedName>
</protein>
<reference evidence="1 2" key="1">
    <citation type="submission" date="2020-10" db="EMBL/GenBank/DDBJ databases">
        <authorList>
            <person name="Peeters C."/>
        </authorList>
    </citation>
    <scope>NUCLEOTIDE SEQUENCE [LARGE SCALE GENOMIC DNA]</scope>
    <source>
        <strain evidence="1 2">LMG 28140</strain>
    </source>
</reference>
<dbReference type="EMBL" id="CAJHCP010000010">
    <property type="protein sequence ID" value="CAD6549580.1"/>
    <property type="molecule type" value="Genomic_DNA"/>
</dbReference>
<keyword evidence="2" id="KW-1185">Reference proteome</keyword>
<evidence type="ECO:0000313" key="2">
    <source>
        <dbReference type="Proteomes" id="UP000598032"/>
    </source>
</evidence>
<comment type="caution">
    <text evidence="1">The sequence shown here is derived from an EMBL/GenBank/DDBJ whole genome shotgun (WGS) entry which is preliminary data.</text>
</comment>
<sequence length="64" mass="6868">MTAVPYAGAHAAWSGSARGCAGGGLISRINYLIVLCARCPQAWRLKFVDKESIRVMTRKAENSG</sequence>
<organism evidence="1 2">
    <name type="scientific">Paraburkholderia metrosideri</name>
    <dbReference type="NCBI Taxonomy" id="580937"/>
    <lineage>
        <taxon>Bacteria</taxon>
        <taxon>Pseudomonadati</taxon>
        <taxon>Pseudomonadota</taxon>
        <taxon>Betaproteobacteria</taxon>
        <taxon>Burkholderiales</taxon>
        <taxon>Burkholderiaceae</taxon>
        <taxon>Paraburkholderia</taxon>
    </lineage>
</organism>
<name>A0ABM8NYN8_9BURK</name>
<proteinExistence type="predicted"/>
<accession>A0ABM8NYN8</accession>
<gene>
    <name evidence="1" type="ORF">LMG28140_04785</name>
</gene>
<evidence type="ECO:0000313" key="1">
    <source>
        <dbReference type="EMBL" id="CAD6549580.1"/>
    </source>
</evidence>
<dbReference type="Proteomes" id="UP000598032">
    <property type="component" value="Unassembled WGS sequence"/>
</dbReference>